<protein>
    <submittedName>
        <fullName evidence="2">Uncharacterized protein</fullName>
    </submittedName>
</protein>
<feature type="compositionally biased region" description="Basic residues" evidence="1">
    <location>
        <begin position="248"/>
        <end position="260"/>
    </location>
</feature>
<feature type="compositionally biased region" description="Polar residues" evidence="1">
    <location>
        <begin position="234"/>
        <end position="243"/>
    </location>
</feature>
<feature type="region of interest" description="Disordered" evidence="1">
    <location>
        <begin position="154"/>
        <end position="268"/>
    </location>
</feature>
<evidence type="ECO:0000313" key="2">
    <source>
        <dbReference type="EMBL" id="MED6145412.1"/>
    </source>
</evidence>
<accession>A0ABU6T9N7</accession>
<dbReference type="Proteomes" id="UP001341840">
    <property type="component" value="Unassembled WGS sequence"/>
</dbReference>
<evidence type="ECO:0000313" key="3">
    <source>
        <dbReference type="Proteomes" id="UP001341840"/>
    </source>
</evidence>
<dbReference type="EMBL" id="JASCZI010090711">
    <property type="protein sequence ID" value="MED6145412.1"/>
    <property type="molecule type" value="Genomic_DNA"/>
</dbReference>
<name>A0ABU6T9N7_9FABA</name>
<feature type="compositionally biased region" description="Polar residues" evidence="1">
    <location>
        <begin position="169"/>
        <end position="196"/>
    </location>
</feature>
<keyword evidence="3" id="KW-1185">Reference proteome</keyword>
<sequence>MADPLFELEQVVLFKREKLTAEEAILLRSWQYKGLGDFTITALAGGAATWAATWKLRKPLRAQISAGAGFVLGQWMLRRSVYSSVDQILSMDGSILQKELANLLVTKYQNSPDLTMKRLISKHFYSERIFDDSNPNTAKLRWRYRNFFSDNAVHGQRAHDNDNDSDSNAKTQDNSPNVSRNDSPGYSKNVNDSESPNLEARRIFTKAVPDTMTELDPVDSLFDDGPPQEEITHPNPNSPNKPSATHDRSHRRSRRRRRMRNHEDLLNG</sequence>
<comment type="caution">
    <text evidence="2">The sequence shown here is derived from an EMBL/GenBank/DDBJ whole genome shotgun (WGS) entry which is preliminary data.</text>
</comment>
<proteinExistence type="predicted"/>
<organism evidence="2 3">
    <name type="scientific">Stylosanthes scabra</name>
    <dbReference type="NCBI Taxonomy" id="79078"/>
    <lineage>
        <taxon>Eukaryota</taxon>
        <taxon>Viridiplantae</taxon>
        <taxon>Streptophyta</taxon>
        <taxon>Embryophyta</taxon>
        <taxon>Tracheophyta</taxon>
        <taxon>Spermatophyta</taxon>
        <taxon>Magnoliopsida</taxon>
        <taxon>eudicotyledons</taxon>
        <taxon>Gunneridae</taxon>
        <taxon>Pentapetalae</taxon>
        <taxon>rosids</taxon>
        <taxon>fabids</taxon>
        <taxon>Fabales</taxon>
        <taxon>Fabaceae</taxon>
        <taxon>Papilionoideae</taxon>
        <taxon>50 kb inversion clade</taxon>
        <taxon>dalbergioids sensu lato</taxon>
        <taxon>Dalbergieae</taxon>
        <taxon>Pterocarpus clade</taxon>
        <taxon>Stylosanthes</taxon>
    </lineage>
</organism>
<dbReference type="PANTHER" id="PTHR35986:SF1">
    <property type="entry name" value="OS10G0430800 PROTEIN"/>
    <property type="match status" value="1"/>
</dbReference>
<evidence type="ECO:0000256" key="1">
    <source>
        <dbReference type="SAM" id="MobiDB-lite"/>
    </source>
</evidence>
<dbReference type="PANTHER" id="PTHR35986">
    <property type="entry name" value="EXPRESSED PROTEIN"/>
    <property type="match status" value="1"/>
</dbReference>
<reference evidence="2 3" key="1">
    <citation type="journal article" date="2023" name="Plants (Basel)">
        <title>Bridging the Gap: Combining Genomics and Transcriptomics Approaches to Understand Stylosanthes scabra, an Orphan Legume from the Brazilian Caatinga.</title>
        <authorList>
            <person name="Ferreira-Neto J.R.C."/>
            <person name="da Silva M.D."/>
            <person name="Binneck E."/>
            <person name="de Melo N.F."/>
            <person name="da Silva R.H."/>
            <person name="de Melo A.L.T.M."/>
            <person name="Pandolfi V."/>
            <person name="Bustamante F.O."/>
            <person name="Brasileiro-Vidal A.C."/>
            <person name="Benko-Iseppon A.M."/>
        </authorList>
    </citation>
    <scope>NUCLEOTIDE SEQUENCE [LARGE SCALE GENOMIC DNA]</scope>
    <source>
        <tissue evidence="2">Leaves</tissue>
    </source>
</reference>
<gene>
    <name evidence="2" type="ORF">PIB30_024921</name>
</gene>